<reference evidence="1 2" key="1">
    <citation type="submission" date="2020-02" db="EMBL/GenBank/DDBJ databases">
        <authorList>
            <person name="Hogendoorn C."/>
        </authorList>
    </citation>
    <scope>NUCLEOTIDE SEQUENCE [LARGE SCALE GENOMIC DNA]</scope>
    <source>
        <strain evidence="1">METHB21</strain>
    </source>
</reference>
<proteinExistence type="predicted"/>
<dbReference type="AlphaFoldDB" id="A0A8S0WKM1"/>
<evidence type="ECO:0000313" key="2">
    <source>
        <dbReference type="Proteomes" id="UP000494216"/>
    </source>
</evidence>
<sequence>MILQILQERHAVWTASDIHTTSHSGIDYRNEAFKVLILLLKVAGNHISYCFL</sequence>
<protein>
    <submittedName>
        <fullName evidence="1">Uncharacterized protein</fullName>
    </submittedName>
</protein>
<comment type="caution">
    <text evidence="1">The sequence shown here is derived from an EMBL/GenBank/DDBJ whole genome shotgun (WGS) entry which is preliminary data.</text>
</comment>
<dbReference type="Proteomes" id="UP000494216">
    <property type="component" value="Unassembled WGS sequence"/>
</dbReference>
<evidence type="ECO:0000313" key="1">
    <source>
        <dbReference type="EMBL" id="CAA9892070.1"/>
    </source>
</evidence>
<name>A0A8S0WKM1_9GAMM</name>
<dbReference type="EMBL" id="CADCXN010000089">
    <property type="protein sequence ID" value="CAA9892070.1"/>
    <property type="molecule type" value="Genomic_DNA"/>
</dbReference>
<organism evidence="1 2">
    <name type="scientific">Candidatus Methylobacter favarea</name>
    <dbReference type="NCBI Taxonomy" id="2707345"/>
    <lineage>
        <taxon>Bacteria</taxon>
        <taxon>Pseudomonadati</taxon>
        <taxon>Pseudomonadota</taxon>
        <taxon>Gammaproteobacteria</taxon>
        <taxon>Methylococcales</taxon>
        <taxon>Methylococcaceae</taxon>
        <taxon>Methylobacter</taxon>
    </lineage>
</organism>
<keyword evidence="2" id="KW-1185">Reference proteome</keyword>
<accession>A0A8S0WKM1</accession>
<gene>
    <name evidence="1" type="ORF">METHB2_580012</name>
</gene>